<evidence type="ECO:0000313" key="1">
    <source>
        <dbReference type="EMBL" id="MBM5458799.1"/>
    </source>
</evidence>
<name>A0ABS2BYX3_9PSED</name>
<keyword evidence="2" id="KW-1185">Reference proteome</keyword>
<proteinExistence type="predicted"/>
<organism evidence="1 2">
    <name type="scientific">Pseudomonas arcuscaelestis</name>
    <dbReference type="NCBI Taxonomy" id="2710591"/>
    <lineage>
        <taxon>Bacteria</taxon>
        <taxon>Pseudomonadati</taxon>
        <taxon>Pseudomonadota</taxon>
        <taxon>Gammaproteobacteria</taxon>
        <taxon>Pseudomonadales</taxon>
        <taxon>Pseudomonadaceae</taxon>
        <taxon>Pseudomonas</taxon>
    </lineage>
</organism>
<comment type="caution">
    <text evidence="1">The sequence shown here is derived from an EMBL/GenBank/DDBJ whole genome shotgun (WGS) entry which is preliminary data.</text>
</comment>
<dbReference type="EMBL" id="JACOPV010000008">
    <property type="protein sequence ID" value="MBM5458799.1"/>
    <property type="molecule type" value="Genomic_DNA"/>
</dbReference>
<reference evidence="1 2" key="1">
    <citation type="submission" date="2020-08" db="EMBL/GenBank/DDBJ databases">
        <title>Description of novel Pseudomonas species.</title>
        <authorList>
            <person name="Duman M."/>
            <person name="Mulet M."/>
            <person name="Altun S."/>
            <person name="Saticioglu I.B."/>
            <person name="Lalucat J."/>
            <person name="Garcia-Valdes E."/>
        </authorList>
    </citation>
    <scope>NUCLEOTIDE SEQUENCE [LARGE SCALE GENOMIC DNA]</scope>
    <source>
        <strain evidence="1 2">P66</strain>
    </source>
</reference>
<evidence type="ECO:0000313" key="2">
    <source>
        <dbReference type="Proteomes" id="UP000745663"/>
    </source>
</evidence>
<gene>
    <name evidence="1" type="ORF">H8F21_14620</name>
</gene>
<sequence length="164" mass="18348">MQPIHTNEAKSLISESYPVIYGTLVRGTLRKFLHDGSSTVFACKSIRQRKTASTLFTSGVDSAVRKIQVLIDRYAGLPVEGLFDDYEPVPAHPEGMIYWDDLLRAVTLVALFDHLVALTYKYPSHLDESPAKIRKAALIVTMRPLCRVKRASRIVNSGRAFEQG</sequence>
<accession>A0ABS2BYX3</accession>
<dbReference type="Proteomes" id="UP000745663">
    <property type="component" value="Unassembled WGS sequence"/>
</dbReference>
<protein>
    <submittedName>
        <fullName evidence="1">Uncharacterized protein</fullName>
    </submittedName>
</protein>
<dbReference type="RefSeq" id="WP_203584732.1">
    <property type="nucleotide sequence ID" value="NZ_JACOPV010000008.1"/>
</dbReference>